<evidence type="ECO:0000313" key="1">
    <source>
        <dbReference type="EMBL" id="KKK46947.1"/>
    </source>
</evidence>
<protein>
    <submittedName>
        <fullName evidence="1">Uncharacterized protein</fullName>
    </submittedName>
</protein>
<comment type="caution">
    <text evidence="1">The sequence shown here is derived from an EMBL/GenBank/DDBJ whole genome shotgun (WGS) entry which is preliminary data.</text>
</comment>
<organism evidence="1">
    <name type="scientific">marine sediment metagenome</name>
    <dbReference type="NCBI Taxonomy" id="412755"/>
    <lineage>
        <taxon>unclassified sequences</taxon>
        <taxon>metagenomes</taxon>
        <taxon>ecological metagenomes</taxon>
    </lineage>
</organism>
<proteinExistence type="predicted"/>
<name>A0A0F8VRL2_9ZZZZ</name>
<dbReference type="EMBL" id="LAZR01069828">
    <property type="protein sequence ID" value="KKK46947.1"/>
    <property type="molecule type" value="Genomic_DNA"/>
</dbReference>
<dbReference type="AlphaFoldDB" id="A0A0F8VRL2"/>
<accession>A0A0F8VRL2</accession>
<feature type="non-terminal residue" evidence="1">
    <location>
        <position position="123"/>
    </location>
</feature>
<reference evidence="1" key="1">
    <citation type="journal article" date="2015" name="Nature">
        <title>Complex archaea that bridge the gap between prokaryotes and eukaryotes.</title>
        <authorList>
            <person name="Spang A."/>
            <person name="Saw J.H."/>
            <person name="Jorgensen S.L."/>
            <person name="Zaremba-Niedzwiedzka K."/>
            <person name="Martijn J."/>
            <person name="Lind A.E."/>
            <person name="van Eijk R."/>
            <person name="Schleper C."/>
            <person name="Guy L."/>
            <person name="Ettema T.J."/>
        </authorList>
    </citation>
    <scope>NUCLEOTIDE SEQUENCE</scope>
</reference>
<gene>
    <name evidence="1" type="ORF">LCGC14_3160170</name>
</gene>
<sequence length="123" mass="13375">MKRILFALLFISMALSQFTNDIAGWYGGAYYVPDGTLYSEGVTVVDEGTLAAESLNEVDFATHVKWDVTNDFDDSGGNAAYTWSLNQTSTLTQIQANLATAGVDAVWYLFTYTVAVTTAFDGD</sequence>